<dbReference type="SUPFAM" id="SSF143437">
    <property type="entry name" value="THUMP domain-like"/>
    <property type="match status" value="1"/>
</dbReference>
<proteinExistence type="predicted"/>
<evidence type="ECO:0000313" key="3">
    <source>
        <dbReference type="EMBL" id="CEL97079.1"/>
    </source>
</evidence>
<dbReference type="SUPFAM" id="SSF53335">
    <property type="entry name" value="S-adenosyl-L-methionine-dependent methyltransferases"/>
    <property type="match status" value="1"/>
</dbReference>
<protein>
    <recommendedName>
        <fullName evidence="2">Ribosomal RNA large subunit methyltransferase K/L-like methyltransferase domain-containing protein</fullName>
    </recommendedName>
</protein>
<dbReference type="Proteomes" id="UP000041254">
    <property type="component" value="Unassembled WGS sequence"/>
</dbReference>
<sequence length="501" mass="55548">MLTLLFTLSYLLSSEIHASASLLFVPPPPAIKRFQRTLRRRMAEGELDTRPFEYTVLTPDTVTQQRLHERPPDGRVTYLMLVAGGLEDVATGYINAEMDKYRPCVGTVLREREKGYAGGHAGVGKVVVQVDDSHDARAALHDCPCIMGLFAFLGVQAIPVALSAVEQPDKDAISGPIESFLQKTDLWDQALHLWRHHMRIEQQRFVDGSMWNGEVISKEQISAKDWTEKLGAVPFRASCLRDGHHGDVKSQDIMVAMGEGVTGRHSGWRVKLTGYDMEVMAIVFHSSLAYGIHLNVRNNRRTQDVPSQDRQHLVSGLDRRIRLRPSTAHLMLRMADVHKMPAGSVVLDPMAGIGTIPLEAARHYPVRGMAVDTDEPVVDNAQDNVRHATRNNLMKGTVEARVGDAGQLDGIQDESVDAIVTDMPFNNVCRMNLSLLRRTLQEIARLLKDHAPAVLLSRAGDIIVDNVQQDTGAGVWHICGRHAVNIGGLEATVVVLRRQPR</sequence>
<gene>
    <name evidence="3" type="ORF">Vbra_5050</name>
</gene>
<dbReference type="AlphaFoldDB" id="A0A0G4EK04"/>
<feature type="signal peptide" evidence="1">
    <location>
        <begin position="1"/>
        <end position="18"/>
    </location>
</feature>
<dbReference type="InParanoid" id="A0A0G4EK04"/>
<dbReference type="PANTHER" id="PTHR14911">
    <property type="entry name" value="THUMP DOMAIN-CONTAINING"/>
    <property type="match status" value="1"/>
</dbReference>
<keyword evidence="4" id="KW-1185">Reference proteome</keyword>
<organism evidence="3 4">
    <name type="scientific">Vitrella brassicaformis (strain CCMP3155)</name>
    <dbReference type="NCBI Taxonomy" id="1169540"/>
    <lineage>
        <taxon>Eukaryota</taxon>
        <taxon>Sar</taxon>
        <taxon>Alveolata</taxon>
        <taxon>Colpodellida</taxon>
        <taxon>Vitrellaceae</taxon>
        <taxon>Vitrella</taxon>
    </lineage>
</organism>
<accession>A0A0G4EK04</accession>
<evidence type="ECO:0000259" key="2">
    <source>
        <dbReference type="Pfam" id="PF01170"/>
    </source>
</evidence>
<reference evidence="3 4" key="1">
    <citation type="submission" date="2014-11" db="EMBL/GenBank/DDBJ databases">
        <authorList>
            <person name="Zhu J."/>
            <person name="Qi W."/>
            <person name="Song R."/>
        </authorList>
    </citation>
    <scope>NUCLEOTIDE SEQUENCE [LARGE SCALE GENOMIC DNA]</scope>
</reference>
<feature type="chain" id="PRO_5005187751" description="Ribosomal RNA large subunit methyltransferase K/L-like methyltransferase domain-containing protein" evidence="1">
    <location>
        <begin position="19"/>
        <end position="501"/>
    </location>
</feature>
<dbReference type="Gene3D" id="3.30.2130.30">
    <property type="match status" value="1"/>
</dbReference>
<feature type="domain" description="Ribosomal RNA large subunit methyltransferase K/L-like methyltransferase" evidence="2">
    <location>
        <begin position="323"/>
        <end position="454"/>
    </location>
</feature>
<dbReference type="GO" id="GO:0043527">
    <property type="term" value="C:tRNA methyltransferase complex"/>
    <property type="evidence" value="ECO:0007669"/>
    <property type="project" value="UniProtKB-ARBA"/>
</dbReference>
<evidence type="ECO:0000313" key="4">
    <source>
        <dbReference type="Proteomes" id="UP000041254"/>
    </source>
</evidence>
<dbReference type="OMA" id="MGHAVLM"/>
<dbReference type="VEuPathDB" id="CryptoDB:Vbra_5050"/>
<dbReference type="EMBL" id="CDMY01000253">
    <property type="protein sequence ID" value="CEL97079.1"/>
    <property type="molecule type" value="Genomic_DNA"/>
</dbReference>
<dbReference type="CDD" id="cd02440">
    <property type="entry name" value="AdoMet_MTases"/>
    <property type="match status" value="1"/>
</dbReference>
<dbReference type="PhylomeDB" id="A0A0G4EK04"/>
<dbReference type="GO" id="GO:0016423">
    <property type="term" value="F:tRNA (guanine) methyltransferase activity"/>
    <property type="evidence" value="ECO:0007669"/>
    <property type="project" value="TreeGrafter"/>
</dbReference>
<dbReference type="InterPro" id="IPR000241">
    <property type="entry name" value="RlmKL-like_Mtase"/>
</dbReference>
<name>A0A0G4EK04_VITBC</name>
<dbReference type="PANTHER" id="PTHR14911:SF13">
    <property type="entry name" value="TRNA (GUANINE(6)-N2)-METHYLTRANSFERASE THUMP3"/>
    <property type="match status" value="1"/>
</dbReference>
<dbReference type="Gene3D" id="3.40.50.150">
    <property type="entry name" value="Vaccinia Virus protein VP39"/>
    <property type="match status" value="1"/>
</dbReference>
<dbReference type="Pfam" id="PF01170">
    <property type="entry name" value="UPF0020"/>
    <property type="match status" value="1"/>
</dbReference>
<dbReference type="OrthoDB" id="426018at2759"/>
<dbReference type="GO" id="GO:0030488">
    <property type="term" value="P:tRNA methylation"/>
    <property type="evidence" value="ECO:0007669"/>
    <property type="project" value="TreeGrafter"/>
</dbReference>
<keyword evidence="1" id="KW-0732">Signal</keyword>
<dbReference type="InterPro" id="IPR029063">
    <property type="entry name" value="SAM-dependent_MTases_sf"/>
</dbReference>
<evidence type="ECO:0000256" key="1">
    <source>
        <dbReference type="SAM" id="SignalP"/>
    </source>
</evidence>